<dbReference type="Proteomes" id="UP000524237">
    <property type="component" value="Unassembled WGS sequence"/>
</dbReference>
<dbReference type="Gene3D" id="3.30.565.10">
    <property type="entry name" value="Histidine kinase-like ATPase, C-terminal domain"/>
    <property type="match status" value="1"/>
</dbReference>
<dbReference type="FunFam" id="1.10.287.130:FF:000010">
    <property type="entry name" value="Two-component sensor histidine kinase"/>
    <property type="match status" value="1"/>
</dbReference>
<protein>
    <recommendedName>
        <fullName evidence="14">Sensor histidine kinase MtrB</fullName>
        <ecNumber evidence="3">2.7.13.3</ecNumber>
    </recommendedName>
</protein>
<evidence type="ECO:0000256" key="4">
    <source>
        <dbReference type="ARBA" id="ARBA00022475"/>
    </source>
</evidence>
<accession>A0A7W3PPE7</accession>
<dbReference type="InterPro" id="IPR005467">
    <property type="entry name" value="His_kinase_dom"/>
</dbReference>
<keyword evidence="6 18" id="KW-0808">Transferase</keyword>
<dbReference type="InterPro" id="IPR004358">
    <property type="entry name" value="Sig_transdc_His_kin-like_C"/>
</dbReference>
<evidence type="ECO:0000256" key="12">
    <source>
        <dbReference type="ARBA" id="ARBA00023012"/>
    </source>
</evidence>
<keyword evidence="7 15" id="KW-0812">Transmembrane</keyword>
<evidence type="ECO:0000256" key="15">
    <source>
        <dbReference type="SAM" id="Phobius"/>
    </source>
</evidence>
<dbReference type="FunFam" id="3.30.565.10:FF:000013">
    <property type="entry name" value="Two-component sensor histidine kinase"/>
    <property type="match status" value="1"/>
</dbReference>
<keyword evidence="8" id="KW-0547">Nucleotide-binding</keyword>
<comment type="caution">
    <text evidence="18">The sequence shown here is derived from an EMBL/GenBank/DDBJ whole genome shotgun (WGS) entry which is preliminary data.</text>
</comment>
<keyword evidence="9 18" id="KW-0418">Kinase</keyword>
<name>A0A7W3PPE7_9MICO</name>
<organism evidence="18 19">
    <name type="scientific">Alpinimonas psychrophila</name>
    <dbReference type="NCBI Taxonomy" id="748908"/>
    <lineage>
        <taxon>Bacteria</taxon>
        <taxon>Bacillati</taxon>
        <taxon>Actinomycetota</taxon>
        <taxon>Actinomycetes</taxon>
        <taxon>Micrococcales</taxon>
        <taxon>Microbacteriaceae</taxon>
        <taxon>Alpinimonas</taxon>
    </lineage>
</organism>
<evidence type="ECO:0000256" key="3">
    <source>
        <dbReference type="ARBA" id="ARBA00012438"/>
    </source>
</evidence>
<dbReference type="NCBIfam" id="NF040691">
    <property type="entry name" value="MtrAB_MtrB"/>
    <property type="match status" value="1"/>
</dbReference>
<dbReference type="PANTHER" id="PTHR43711">
    <property type="entry name" value="TWO-COMPONENT HISTIDINE KINASE"/>
    <property type="match status" value="1"/>
</dbReference>
<dbReference type="CDD" id="cd06225">
    <property type="entry name" value="HAMP"/>
    <property type="match status" value="1"/>
</dbReference>
<evidence type="ECO:0000256" key="8">
    <source>
        <dbReference type="ARBA" id="ARBA00022741"/>
    </source>
</evidence>
<dbReference type="SUPFAM" id="SSF158472">
    <property type="entry name" value="HAMP domain-like"/>
    <property type="match status" value="1"/>
</dbReference>
<dbReference type="RefSeq" id="WP_182484643.1">
    <property type="nucleotide sequence ID" value="NZ_JACGWU010000003.1"/>
</dbReference>
<evidence type="ECO:0000256" key="2">
    <source>
        <dbReference type="ARBA" id="ARBA00004651"/>
    </source>
</evidence>
<feature type="domain" description="Histidine kinase" evidence="16">
    <location>
        <begin position="296"/>
        <end position="513"/>
    </location>
</feature>
<dbReference type="PROSITE" id="PS50885">
    <property type="entry name" value="HAMP"/>
    <property type="match status" value="1"/>
</dbReference>
<dbReference type="InterPro" id="IPR003661">
    <property type="entry name" value="HisK_dim/P_dom"/>
</dbReference>
<keyword evidence="13 15" id="KW-0472">Membrane</keyword>
<proteinExistence type="predicted"/>
<keyword evidence="5" id="KW-0597">Phosphoprotein</keyword>
<dbReference type="SUPFAM" id="SSF47384">
    <property type="entry name" value="Homodimeric domain of signal transducing histidine kinase"/>
    <property type="match status" value="1"/>
</dbReference>
<evidence type="ECO:0000256" key="11">
    <source>
        <dbReference type="ARBA" id="ARBA00022989"/>
    </source>
</evidence>
<dbReference type="AlphaFoldDB" id="A0A7W3PPE7"/>
<evidence type="ECO:0000256" key="7">
    <source>
        <dbReference type="ARBA" id="ARBA00022692"/>
    </source>
</evidence>
<keyword evidence="11 15" id="KW-1133">Transmembrane helix</keyword>
<evidence type="ECO:0000259" key="16">
    <source>
        <dbReference type="PROSITE" id="PS50109"/>
    </source>
</evidence>
<reference evidence="18 19" key="1">
    <citation type="submission" date="2020-07" db="EMBL/GenBank/DDBJ databases">
        <title>Sequencing the genomes of 1000 actinobacteria strains.</title>
        <authorList>
            <person name="Klenk H.-P."/>
        </authorList>
    </citation>
    <scope>NUCLEOTIDE SEQUENCE [LARGE SCALE GENOMIC DNA]</scope>
    <source>
        <strain evidence="18 19">DSM 23737</strain>
    </source>
</reference>
<dbReference type="EMBL" id="JACGWU010000003">
    <property type="protein sequence ID" value="MBA8829201.1"/>
    <property type="molecule type" value="Genomic_DNA"/>
</dbReference>
<dbReference type="InterPro" id="IPR036097">
    <property type="entry name" value="HisK_dim/P_sf"/>
</dbReference>
<dbReference type="CDD" id="cd00075">
    <property type="entry name" value="HATPase"/>
    <property type="match status" value="1"/>
</dbReference>
<dbReference type="GO" id="GO:0000155">
    <property type="term" value="F:phosphorelay sensor kinase activity"/>
    <property type="evidence" value="ECO:0007669"/>
    <property type="project" value="InterPro"/>
</dbReference>
<evidence type="ECO:0000313" key="18">
    <source>
        <dbReference type="EMBL" id="MBA8829201.1"/>
    </source>
</evidence>
<dbReference type="Pfam" id="PF00512">
    <property type="entry name" value="HisKA"/>
    <property type="match status" value="1"/>
</dbReference>
<feature type="domain" description="HAMP" evidence="17">
    <location>
        <begin position="229"/>
        <end position="281"/>
    </location>
</feature>
<dbReference type="SMART" id="SM00387">
    <property type="entry name" value="HATPase_c"/>
    <property type="match status" value="1"/>
</dbReference>
<evidence type="ECO:0000256" key="10">
    <source>
        <dbReference type="ARBA" id="ARBA00022840"/>
    </source>
</evidence>
<keyword evidence="19" id="KW-1185">Reference proteome</keyword>
<dbReference type="InterPro" id="IPR050736">
    <property type="entry name" value="Sensor_HK_Regulatory"/>
</dbReference>
<evidence type="ECO:0000256" key="13">
    <source>
        <dbReference type="ARBA" id="ARBA00023136"/>
    </source>
</evidence>
<evidence type="ECO:0000256" key="6">
    <source>
        <dbReference type="ARBA" id="ARBA00022679"/>
    </source>
</evidence>
<keyword evidence="12" id="KW-0902">Two-component regulatory system</keyword>
<feature type="transmembrane region" description="Helical" evidence="15">
    <location>
        <begin position="208"/>
        <end position="228"/>
    </location>
</feature>
<dbReference type="InterPro" id="IPR003594">
    <property type="entry name" value="HATPase_dom"/>
</dbReference>
<keyword evidence="10" id="KW-0067">ATP-binding</keyword>
<evidence type="ECO:0000256" key="5">
    <source>
        <dbReference type="ARBA" id="ARBA00022553"/>
    </source>
</evidence>
<dbReference type="EC" id="2.7.13.3" evidence="3"/>
<comment type="catalytic activity">
    <reaction evidence="1">
        <text>ATP + protein L-histidine = ADP + protein N-phospho-L-histidine.</text>
        <dbReference type="EC" id="2.7.13.3"/>
    </reaction>
</comment>
<dbReference type="Gene3D" id="6.10.340.10">
    <property type="match status" value="1"/>
</dbReference>
<dbReference type="Pfam" id="PF02518">
    <property type="entry name" value="HATPase_c"/>
    <property type="match status" value="1"/>
</dbReference>
<dbReference type="Pfam" id="PF00672">
    <property type="entry name" value="HAMP"/>
    <property type="match status" value="1"/>
</dbReference>
<dbReference type="CDD" id="cd00082">
    <property type="entry name" value="HisKA"/>
    <property type="match status" value="1"/>
</dbReference>
<dbReference type="GO" id="GO:0005886">
    <property type="term" value="C:plasma membrane"/>
    <property type="evidence" value="ECO:0007669"/>
    <property type="project" value="UniProtKB-SubCell"/>
</dbReference>
<dbReference type="InterPro" id="IPR047669">
    <property type="entry name" value="MtrAB_MtrB"/>
</dbReference>
<evidence type="ECO:0000256" key="14">
    <source>
        <dbReference type="ARBA" id="ARBA00035305"/>
    </source>
</evidence>
<feature type="transmembrane region" description="Helical" evidence="15">
    <location>
        <begin position="32"/>
        <end position="53"/>
    </location>
</feature>
<evidence type="ECO:0000313" key="19">
    <source>
        <dbReference type="Proteomes" id="UP000524237"/>
    </source>
</evidence>
<comment type="subcellular location">
    <subcellularLocation>
        <location evidence="2">Cell membrane</location>
        <topology evidence="2">Multi-pass membrane protein</topology>
    </subcellularLocation>
</comment>
<dbReference type="SMART" id="SM00388">
    <property type="entry name" value="HisKA"/>
    <property type="match status" value="1"/>
</dbReference>
<evidence type="ECO:0000259" key="17">
    <source>
        <dbReference type="PROSITE" id="PS50885"/>
    </source>
</evidence>
<dbReference type="InterPro" id="IPR036890">
    <property type="entry name" value="HATPase_C_sf"/>
</dbReference>
<keyword evidence="4" id="KW-1003">Cell membrane</keyword>
<gene>
    <name evidence="18" type="ORF">FB555_001304</name>
</gene>
<dbReference type="PANTHER" id="PTHR43711:SF1">
    <property type="entry name" value="HISTIDINE KINASE 1"/>
    <property type="match status" value="1"/>
</dbReference>
<dbReference type="SMART" id="SM00304">
    <property type="entry name" value="HAMP"/>
    <property type="match status" value="1"/>
</dbReference>
<dbReference type="Gene3D" id="1.10.287.130">
    <property type="match status" value="1"/>
</dbReference>
<dbReference type="PRINTS" id="PR00344">
    <property type="entry name" value="BCTRLSENSOR"/>
</dbReference>
<dbReference type="GO" id="GO:0005524">
    <property type="term" value="F:ATP binding"/>
    <property type="evidence" value="ECO:0007669"/>
    <property type="project" value="UniProtKB-KW"/>
</dbReference>
<sequence>MNAFWARLAHADWKGLPARVARQWRRSLQFRTVITSMALSGVAIILVGVYMSFSISNDLFASRLDQVLGESQRAQVAAQRIFDSSDATDRASVQSVMNAARTAIRDASSSGLIAVYRVPGQESSAVAPQNFTSPELTAGVITESLRASVESGGGAQSWQSTSIPTNGRSAPGLVVGTLMDIPGIGAYELYIGYDLVQAEETLQFIQQVLWISGLGLLLLVGAIAWVVARLVVSPIRFAAETSERLAAGDLAVRLPEKGEDVVATLARSFNHMADSMQGQLTELAELSVMQQRFVSDVSHELRTPLTTIRLAGDMLYDQREDFDATTRRTTELLHTQVQRFDKLLADLLEISRYDAGSVELETEPTNVVQLTQDIVGSMTGVAERYGSELSLRAPGGHFEANVDPRRVRRIVTNLIGNAIEHGEGKPIEVEVDSNATSVAIAVRDYGVGMSEDQMNQAFSRFWRADPSRKRTLGGTGLGLAISLEDTRVHHGTLDVWASPGLGARFRLTLPRSQFIAIDQSPLSLEPLVPVVGGDET</sequence>
<dbReference type="PROSITE" id="PS50109">
    <property type="entry name" value="HIS_KIN"/>
    <property type="match status" value="1"/>
</dbReference>
<dbReference type="SUPFAM" id="SSF55874">
    <property type="entry name" value="ATPase domain of HSP90 chaperone/DNA topoisomerase II/histidine kinase"/>
    <property type="match status" value="1"/>
</dbReference>
<evidence type="ECO:0000256" key="9">
    <source>
        <dbReference type="ARBA" id="ARBA00022777"/>
    </source>
</evidence>
<dbReference type="InterPro" id="IPR003660">
    <property type="entry name" value="HAMP_dom"/>
</dbReference>
<evidence type="ECO:0000256" key="1">
    <source>
        <dbReference type="ARBA" id="ARBA00000085"/>
    </source>
</evidence>